<feature type="region of interest" description="Disordered" evidence="2">
    <location>
        <begin position="334"/>
        <end position="380"/>
    </location>
</feature>
<feature type="compositionally biased region" description="Basic and acidic residues" evidence="2">
    <location>
        <begin position="348"/>
        <end position="380"/>
    </location>
</feature>
<accession>A0AAN7BC82</accession>
<evidence type="ECO:0000313" key="3">
    <source>
        <dbReference type="EMBL" id="KAK4217987.1"/>
    </source>
</evidence>
<evidence type="ECO:0000256" key="1">
    <source>
        <dbReference type="SAM" id="Coils"/>
    </source>
</evidence>
<reference evidence="3" key="2">
    <citation type="submission" date="2023-05" db="EMBL/GenBank/DDBJ databases">
        <authorList>
            <consortium name="Lawrence Berkeley National Laboratory"/>
            <person name="Steindorff A."/>
            <person name="Hensen N."/>
            <person name="Bonometti L."/>
            <person name="Westerberg I."/>
            <person name="Brannstrom I.O."/>
            <person name="Guillou S."/>
            <person name="Cros-Aarteil S."/>
            <person name="Calhoun S."/>
            <person name="Haridas S."/>
            <person name="Kuo A."/>
            <person name="Mondo S."/>
            <person name="Pangilinan J."/>
            <person name="Riley R."/>
            <person name="Labutti K."/>
            <person name="Andreopoulos B."/>
            <person name="Lipzen A."/>
            <person name="Chen C."/>
            <person name="Yanf M."/>
            <person name="Daum C."/>
            <person name="Ng V."/>
            <person name="Clum A."/>
            <person name="Ohm R."/>
            <person name="Martin F."/>
            <person name="Silar P."/>
            <person name="Natvig D."/>
            <person name="Lalanne C."/>
            <person name="Gautier V."/>
            <person name="Ament-Velasquez S.L."/>
            <person name="Kruys A."/>
            <person name="Hutchinson M.I."/>
            <person name="Powell A.J."/>
            <person name="Barry K."/>
            <person name="Miller A.N."/>
            <person name="Grigoriev I.V."/>
            <person name="Debuchy R."/>
            <person name="Gladieux P."/>
            <person name="Thoren M.H."/>
            <person name="Johannesson H."/>
        </authorList>
    </citation>
    <scope>NUCLEOTIDE SEQUENCE</scope>
    <source>
        <strain evidence="3">PSN293</strain>
    </source>
</reference>
<proteinExistence type="predicted"/>
<keyword evidence="4" id="KW-1185">Reference proteome</keyword>
<organism evidence="3 4">
    <name type="scientific">Rhypophila decipiens</name>
    <dbReference type="NCBI Taxonomy" id="261697"/>
    <lineage>
        <taxon>Eukaryota</taxon>
        <taxon>Fungi</taxon>
        <taxon>Dikarya</taxon>
        <taxon>Ascomycota</taxon>
        <taxon>Pezizomycotina</taxon>
        <taxon>Sordariomycetes</taxon>
        <taxon>Sordariomycetidae</taxon>
        <taxon>Sordariales</taxon>
        <taxon>Naviculisporaceae</taxon>
        <taxon>Rhypophila</taxon>
    </lineage>
</organism>
<feature type="region of interest" description="Disordered" evidence="2">
    <location>
        <begin position="157"/>
        <end position="209"/>
    </location>
</feature>
<evidence type="ECO:0000256" key="2">
    <source>
        <dbReference type="SAM" id="MobiDB-lite"/>
    </source>
</evidence>
<feature type="compositionally biased region" description="Basic residues" evidence="2">
    <location>
        <begin position="199"/>
        <end position="208"/>
    </location>
</feature>
<name>A0AAN7BC82_9PEZI</name>
<reference evidence="3" key="1">
    <citation type="journal article" date="2023" name="Mol. Phylogenet. Evol.">
        <title>Genome-scale phylogeny and comparative genomics of the fungal order Sordariales.</title>
        <authorList>
            <person name="Hensen N."/>
            <person name="Bonometti L."/>
            <person name="Westerberg I."/>
            <person name="Brannstrom I.O."/>
            <person name="Guillou S."/>
            <person name="Cros-Aarteil S."/>
            <person name="Calhoun S."/>
            <person name="Haridas S."/>
            <person name="Kuo A."/>
            <person name="Mondo S."/>
            <person name="Pangilinan J."/>
            <person name="Riley R."/>
            <person name="LaButti K."/>
            <person name="Andreopoulos B."/>
            <person name="Lipzen A."/>
            <person name="Chen C."/>
            <person name="Yan M."/>
            <person name="Daum C."/>
            <person name="Ng V."/>
            <person name="Clum A."/>
            <person name="Steindorff A."/>
            <person name="Ohm R.A."/>
            <person name="Martin F."/>
            <person name="Silar P."/>
            <person name="Natvig D.O."/>
            <person name="Lalanne C."/>
            <person name="Gautier V."/>
            <person name="Ament-Velasquez S.L."/>
            <person name="Kruys A."/>
            <person name="Hutchinson M.I."/>
            <person name="Powell A.J."/>
            <person name="Barry K."/>
            <person name="Miller A.N."/>
            <person name="Grigoriev I.V."/>
            <person name="Debuchy R."/>
            <person name="Gladieux P."/>
            <person name="Hiltunen Thoren M."/>
            <person name="Johannesson H."/>
        </authorList>
    </citation>
    <scope>NUCLEOTIDE SEQUENCE</scope>
    <source>
        <strain evidence="3">PSN293</strain>
    </source>
</reference>
<evidence type="ECO:0000313" key="4">
    <source>
        <dbReference type="Proteomes" id="UP001301769"/>
    </source>
</evidence>
<keyword evidence="1" id="KW-0175">Coiled coil</keyword>
<dbReference type="EMBL" id="MU858056">
    <property type="protein sequence ID" value="KAK4217987.1"/>
    <property type="molecule type" value="Genomic_DNA"/>
</dbReference>
<feature type="coiled-coil region" evidence="1">
    <location>
        <begin position="284"/>
        <end position="331"/>
    </location>
</feature>
<gene>
    <name evidence="3" type="ORF">QBC37DRAFT_396264</name>
</gene>
<protein>
    <submittedName>
        <fullName evidence="3">Uncharacterized protein</fullName>
    </submittedName>
</protein>
<sequence length="466" mass="53496">MAGLTLPSIRDLDLPWNTTNWAFPSPPLTPTSQSFCSSHGGWQSRRSSVEETPSEALTLLSRSALGYLEPGTDHESRRGSTVSTVSTSESLPSMYEFVRGLVEMGLPTPLPSPTFHSHCLSVSPDSEQSVPWSRSRIPDNNAASELCSLLRNRRQEGRIQERRKALTQSTRPKVQQLPAKQRHPSDARVKKPKTALNKSKPKCPRAKRSNQEYTPIQECFIIYHRSERKFGWEQIAAAYNEWNMGSGEPFRSHGALSCIYYRTNYRIPMTTPDGLLVLRVRYGEEEEARIQAEMEAEVKRLEEEAARIRAEKEAEARRLEMERRLRSLEELKDEGIEMDDGPSRSIRVVKDEGYVDGEDQKRDEKKKKDAEKKKKHEKKAEVHYPYSVHGDVGIPTVEYSNSSTKVRDGGDVPLLHRFPEVLADERHTWVLPEHRERAKELAARRIQQRLEWREWYVFFPGPPASH</sequence>
<comment type="caution">
    <text evidence="3">The sequence shown here is derived from an EMBL/GenBank/DDBJ whole genome shotgun (WGS) entry which is preliminary data.</text>
</comment>
<dbReference type="Proteomes" id="UP001301769">
    <property type="component" value="Unassembled WGS sequence"/>
</dbReference>
<dbReference type="AlphaFoldDB" id="A0AAN7BC82"/>